<feature type="transmembrane region" description="Helical" evidence="1">
    <location>
        <begin position="32"/>
        <end position="55"/>
    </location>
</feature>
<keyword evidence="3" id="KW-1185">Reference proteome</keyword>
<dbReference type="EMBL" id="WNZX01000020">
    <property type="protein sequence ID" value="MUG73059.1"/>
    <property type="molecule type" value="Genomic_DNA"/>
</dbReference>
<proteinExistence type="predicted"/>
<reference evidence="2 3" key="1">
    <citation type="submission" date="2019-11" db="EMBL/GenBank/DDBJ databases">
        <title>Draft genome sequences of five Paenibacillus species of dairy origin.</title>
        <authorList>
            <person name="Olajide A.M."/>
            <person name="Chen S."/>
            <person name="Lapointe G."/>
        </authorList>
    </citation>
    <scope>NUCLEOTIDE SEQUENCE [LARGE SCALE GENOMIC DNA]</scope>
    <source>
        <strain evidence="2 3">2CS3</strain>
    </source>
</reference>
<keyword evidence="1" id="KW-0472">Membrane</keyword>
<gene>
    <name evidence="2" type="ORF">GNP93_20720</name>
</gene>
<evidence type="ECO:0008006" key="4">
    <source>
        <dbReference type="Google" id="ProtNLM"/>
    </source>
</evidence>
<keyword evidence="1" id="KW-0812">Transmembrane</keyword>
<evidence type="ECO:0000256" key="1">
    <source>
        <dbReference type="SAM" id="Phobius"/>
    </source>
</evidence>
<feature type="transmembrane region" description="Helical" evidence="1">
    <location>
        <begin position="6"/>
        <end position="25"/>
    </location>
</feature>
<evidence type="ECO:0000313" key="2">
    <source>
        <dbReference type="EMBL" id="MUG73059.1"/>
    </source>
</evidence>
<comment type="caution">
    <text evidence="2">The sequence shown here is derived from an EMBL/GenBank/DDBJ whole genome shotgun (WGS) entry which is preliminary data.</text>
</comment>
<dbReference type="AlphaFoldDB" id="A0A7X3CVH1"/>
<organism evidence="2 3">
    <name type="scientific">Paenibacillus validus</name>
    <dbReference type="NCBI Taxonomy" id="44253"/>
    <lineage>
        <taxon>Bacteria</taxon>
        <taxon>Bacillati</taxon>
        <taxon>Bacillota</taxon>
        <taxon>Bacilli</taxon>
        <taxon>Bacillales</taxon>
        <taxon>Paenibacillaceae</taxon>
        <taxon>Paenibacillus</taxon>
    </lineage>
</organism>
<evidence type="ECO:0000313" key="3">
    <source>
        <dbReference type="Proteomes" id="UP000450917"/>
    </source>
</evidence>
<accession>A0A7X3CVH1</accession>
<dbReference type="RefSeq" id="WP_155615432.1">
    <property type="nucleotide sequence ID" value="NZ_JBDLZV010000001.1"/>
</dbReference>
<sequence>MLTIVWILVLVVMGSFFGLAFVRIFQGKKLQASIWAVLLIMSMFLFYFAIAKGYLMVPPQYMG</sequence>
<keyword evidence="1" id="KW-1133">Transmembrane helix</keyword>
<name>A0A7X3CVH1_9BACL</name>
<dbReference type="Proteomes" id="UP000450917">
    <property type="component" value="Unassembled WGS sequence"/>
</dbReference>
<protein>
    <recommendedName>
        <fullName evidence="4">DUF2759 domain-containing protein</fullName>
    </recommendedName>
</protein>